<organism evidence="2 3">
    <name type="scientific">Paracoccus acridae</name>
    <dbReference type="NCBI Taxonomy" id="1795310"/>
    <lineage>
        <taxon>Bacteria</taxon>
        <taxon>Pseudomonadati</taxon>
        <taxon>Pseudomonadota</taxon>
        <taxon>Alphaproteobacteria</taxon>
        <taxon>Rhodobacterales</taxon>
        <taxon>Paracoccaceae</taxon>
        <taxon>Paracoccus</taxon>
    </lineage>
</organism>
<reference evidence="3" key="1">
    <citation type="journal article" date="2019" name="Int. J. Syst. Evol. Microbiol.">
        <title>The Global Catalogue of Microorganisms (GCM) 10K type strain sequencing project: providing services to taxonomists for standard genome sequencing and annotation.</title>
        <authorList>
            <consortium name="The Broad Institute Genomics Platform"/>
            <consortium name="The Broad Institute Genome Sequencing Center for Infectious Disease"/>
            <person name="Wu L."/>
            <person name="Ma J."/>
        </authorList>
    </citation>
    <scope>NUCLEOTIDE SEQUENCE [LARGE SCALE GENOMIC DNA]</scope>
    <source>
        <strain evidence="3">CGMCC 1.15419</strain>
    </source>
</reference>
<gene>
    <name evidence="2" type="ORF">GCM10011402_34550</name>
</gene>
<dbReference type="Proteomes" id="UP000640509">
    <property type="component" value="Unassembled WGS sequence"/>
</dbReference>
<keyword evidence="1" id="KW-0812">Transmembrane</keyword>
<comment type="caution">
    <text evidence="2">The sequence shown here is derived from an EMBL/GenBank/DDBJ whole genome shotgun (WGS) entry which is preliminary data.</text>
</comment>
<feature type="transmembrane region" description="Helical" evidence="1">
    <location>
        <begin position="52"/>
        <end position="78"/>
    </location>
</feature>
<sequence length="194" mass="21027">MLRATYGWTIRLASHPKATHALAAVSFAESSFFPIPPDTILIPMVIAERQRAWWLAFVCTVMSVLGGILGYMIGALFFEELAQPVLAFYGYDDEFAAFAATYNDWGVWIVLIAGGLTPLPFKVVTLASGATGLNIIAFVLSSVAARAMRFYTVAGLIYWFGPAVRHFIETRLVLVFTLGLLALAGGLVAMSAIL</sequence>
<protein>
    <recommendedName>
        <fullName evidence="4">DedA family protein</fullName>
    </recommendedName>
</protein>
<evidence type="ECO:0000313" key="2">
    <source>
        <dbReference type="EMBL" id="GGF78984.1"/>
    </source>
</evidence>
<feature type="transmembrane region" description="Helical" evidence="1">
    <location>
        <begin position="105"/>
        <end position="124"/>
    </location>
</feature>
<feature type="transmembrane region" description="Helical" evidence="1">
    <location>
        <begin position="136"/>
        <end position="160"/>
    </location>
</feature>
<dbReference type="PANTHER" id="PTHR42709">
    <property type="entry name" value="ALKALINE PHOSPHATASE LIKE PROTEIN"/>
    <property type="match status" value="1"/>
</dbReference>
<accession>A0ABQ1VLS5</accession>
<evidence type="ECO:0008006" key="4">
    <source>
        <dbReference type="Google" id="ProtNLM"/>
    </source>
</evidence>
<evidence type="ECO:0000313" key="3">
    <source>
        <dbReference type="Proteomes" id="UP000640509"/>
    </source>
</evidence>
<evidence type="ECO:0000256" key="1">
    <source>
        <dbReference type="SAM" id="Phobius"/>
    </source>
</evidence>
<proteinExistence type="predicted"/>
<name>A0ABQ1VLS5_9RHOB</name>
<dbReference type="EMBL" id="BMIV01000021">
    <property type="protein sequence ID" value="GGF78984.1"/>
    <property type="molecule type" value="Genomic_DNA"/>
</dbReference>
<keyword evidence="1" id="KW-0472">Membrane</keyword>
<dbReference type="PANTHER" id="PTHR42709:SF11">
    <property type="entry name" value="DEDA FAMILY PROTEIN"/>
    <property type="match status" value="1"/>
</dbReference>
<feature type="transmembrane region" description="Helical" evidence="1">
    <location>
        <begin position="172"/>
        <end position="193"/>
    </location>
</feature>
<dbReference type="RefSeq" id="WP_188716794.1">
    <property type="nucleotide sequence ID" value="NZ_BMIV01000021.1"/>
</dbReference>
<keyword evidence="1" id="KW-1133">Transmembrane helix</keyword>
<keyword evidence="3" id="KW-1185">Reference proteome</keyword>
<dbReference type="InterPro" id="IPR051311">
    <property type="entry name" value="DedA_domain"/>
</dbReference>